<reference evidence="3 4" key="1">
    <citation type="journal article" date="2015" name="Genome Biol. Evol.">
        <title>Phylogenomic analyses indicate that early fungi evolved digesting cell walls of algal ancestors of land plants.</title>
        <authorList>
            <person name="Chang Y."/>
            <person name="Wang S."/>
            <person name="Sekimoto S."/>
            <person name="Aerts A.L."/>
            <person name="Choi C."/>
            <person name="Clum A."/>
            <person name="LaButti K.M."/>
            <person name="Lindquist E.A."/>
            <person name="Yee Ngan C."/>
            <person name="Ohm R.A."/>
            <person name="Salamov A.A."/>
            <person name="Grigoriev I.V."/>
            <person name="Spatafora J.W."/>
            <person name="Berbee M.L."/>
        </authorList>
    </citation>
    <scope>NUCLEOTIDE SEQUENCE [LARGE SCALE GENOMIC DNA]</scope>
    <source>
        <strain evidence="3 4">JEL478</strain>
    </source>
</reference>
<feature type="compositionally biased region" description="Pro residues" evidence="1">
    <location>
        <begin position="344"/>
        <end position="353"/>
    </location>
</feature>
<dbReference type="CDD" id="cd20557">
    <property type="entry name" value="CYCLIN_ScPCL1-like"/>
    <property type="match status" value="1"/>
</dbReference>
<feature type="compositionally biased region" description="Polar residues" evidence="1">
    <location>
        <begin position="1"/>
        <end position="12"/>
    </location>
</feature>
<evidence type="ECO:0000259" key="2">
    <source>
        <dbReference type="Pfam" id="PF00134"/>
    </source>
</evidence>
<proteinExistence type="predicted"/>
<feature type="region of interest" description="Disordered" evidence="1">
    <location>
        <begin position="526"/>
        <end position="584"/>
    </location>
</feature>
<dbReference type="GO" id="GO:0016538">
    <property type="term" value="F:cyclin-dependent protein serine/threonine kinase regulator activity"/>
    <property type="evidence" value="ECO:0007669"/>
    <property type="project" value="TreeGrafter"/>
</dbReference>
<feature type="region of interest" description="Disordered" evidence="1">
    <location>
        <begin position="1"/>
        <end position="28"/>
    </location>
</feature>
<keyword evidence="4" id="KW-1185">Reference proteome</keyword>
<dbReference type="PANTHER" id="PTHR15615:SF108">
    <property type="entry name" value="PROTEIN CNPPD1"/>
    <property type="match status" value="1"/>
</dbReference>
<dbReference type="OrthoDB" id="10250320at2759"/>
<dbReference type="GO" id="GO:0005634">
    <property type="term" value="C:nucleus"/>
    <property type="evidence" value="ECO:0007669"/>
    <property type="project" value="TreeGrafter"/>
</dbReference>
<feature type="compositionally biased region" description="Low complexity" evidence="1">
    <location>
        <begin position="325"/>
        <end position="343"/>
    </location>
</feature>
<dbReference type="Pfam" id="PF00134">
    <property type="entry name" value="Cyclin_N"/>
    <property type="match status" value="1"/>
</dbReference>
<feature type="region of interest" description="Disordered" evidence="1">
    <location>
        <begin position="323"/>
        <end position="358"/>
    </location>
</feature>
<evidence type="ECO:0000313" key="4">
    <source>
        <dbReference type="Proteomes" id="UP000070544"/>
    </source>
</evidence>
<name>A0A139ADH4_GONPJ</name>
<dbReference type="GO" id="GO:0019901">
    <property type="term" value="F:protein kinase binding"/>
    <property type="evidence" value="ECO:0007669"/>
    <property type="project" value="InterPro"/>
</dbReference>
<dbReference type="InterPro" id="IPR006671">
    <property type="entry name" value="Cyclin_N"/>
</dbReference>
<gene>
    <name evidence="3" type="ORF">M427DRAFT_70381</name>
</gene>
<dbReference type="EMBL" id="KQ965766">
    <property type="protein sequence ID" value="KXS14820.1"/>
    <property type="molecule type" value="Genomic_DNA"/>
</dbReference>
<evidence type="ECO:0000313" key="3">
    <source>
        <dbReference type="EMBL" id="KXS14820.1"/>
    </source>
</evidence>
<dbReference type="Proteomes" id="UP000070544">
    <property type="component" value="Unassembled WGS sequence"/>
</dbReference>
<dbReference type="AlphaFoldDB" id="A0A139ADH4"/>
<evidence type="ECO:0000256" key="1">
    <source>
        <dbReference type="SAM" id="MobiDB-lite"/>
    </source>
</evidence>
<dbReference type="InterPro" id="IPR036915">
    <property type="entry name" value="Cyclin-like_sf"/>
</dbReference>
<feature type="compositionally biased region" description="Polar residues" evidence="1">
    <location>
        <begin position="532"/>
        <end position="562"/>
    </location>
</feature>
<sequence>MPSARTRSTTVSHPAVDTRLSNDTPLPSWEHRHASATYLEAPNIRHTTFVASEPLPPSLLDTAPVSSGPPLSGVASSVIAEAAGWSSSAPKNVDPAIKARDGNLVGALVNAKTRYRAPSSKWMPASATSTAWTGGVAVQQPQSVSASSSLAAVLPLPPTSFGVPVSIMHMPLSVSDRPPMHPTSNNTSDRPPRAPAPPAVVMAHAQPPLPPALTWNPWSAAAYYPYPPPDISNTAGDAVSLGEGQFAMREARDTRWNSGKAFDMNGSAETLTGYTNEPAEASLVVQVPQETKDQREARASIVMEGLIDFTCRLLTRLFHLPPTGPSSSSAGQSSSASPSSSLYPSPPRSPQSSPPSQNHPSLYSFLAHLMHRTRLGTATMLLAGFYLARLKRRNPECKGGWESGYKLGLAGVMVGSKYLYDDTYDSRAFSLSTRSLYSPAAVSSMERELLEYLSHGTHVRGSEWKTWVAYVADEVEARAGSSKSKARGWMLWRETCSVHGGEESRNGVGGSGCWCGEAVRERRDRAPAAGQVQAQASGYQSNGTPMVTNTGKSASPNWSQQGAEKGWREGLAGGWVGRGDQWDE</sequence>
<accession>A0A139ADH4</accession>
<dbReference type="SUPFAM" id="SSF47954">
    <property type="entry name" value="Cyclin-like"/>
    <property type="match status" value="1"/>
</dbReference>
<dbReference type="InterPro" id="IPR013922">
    <property type="entry name" value="Cyclin_PHO80-like"/>
</dbReference>
<dbReference type="STRING" id="1344416.A0A139ADH4"/>
<protein>
    <recommendedName>
        <fullName evidence="2">Cyclin N-terminal domain-containing protein</fullName>
    </recommendedName>
</protein>
<dbReference type="Gene3D" id="1.10.472.10">
    <property type="entry name" value="Cyclin-like"/>
    <property type="match status" value="1"/>
</dbReference>
<dbReference type="PANTHER" id="PTHR15615">
    <property type="match status" value="1"/>
</dbReference>
<organism evidence="3 4">
    <name type="scientific">Gonapodya prolifera (strain JEL478)</name>
    <name type="common">Monoblepharis prolifera</name>
    <dbReference type="NCBI Taxonomy" id="1344416"/>
    <lineage>
        <taxon>Eukaryota</taxon>
        <taxon>Fungi</taxon>
        <taxon>Fungi incertae sedis</taxon>
        <taxon>Chytridiomycota</taxon>
        <taxon>Chytridiomycota incertae sedis</taxon>
        <taxon>Monoblepharidomycetes</taxon>
        <taxon>Monoblepharidales</taxon>
        <taxon>Gonapodyaceae</taxon>
        <taxon>Gonapodya</taxon>
    </lineage>
</organism>
<dbReference type="GO" id="GO:0000307">
    <property type="term" value="C:cyclin-dependent protein kinase holoenzyme complex"/>
    <property type="evidence" value="ECO:0007669"/>
    <property type="project" value="TreeGrafter"/>
</dbReference>
<feature type="domain" description="Cyclin N-terminal" evidence="2">
    <location>
        <begin position="356"/>
        <end position="454"/>
    </location>
</feature>
<feature type="region of interest" description="Disordered" evidence="1">
    <location>
        <begin position="174"/>
        <end position="197"/>
    </location>
</feature>